<evidence type="ECO:0008006" key="3">
    <source>
        <dbReference type="Google" id="ProtNLM"/>
    </source>
</evidence>
<dbReference type="InterPro" id="IPR036365">
    <property type="entry name" value="PGBD-like_sf"/>
</dbReference>
<protein>
    <recommendedName>
        <fullName evidence="3">Peptidoglycan binding-like domain-containing protein</fullName>
    </recommendedName>
</protein>
<reference evidence="1 2" key="2">
    <citation type="journal article" date="2016" name="Genome Announc.">
        <title>Complete Genome Sequence of Sphingopyxis macrogoltabida Strain 203N (NBRC 111659), a Polyethylene Glycol Degrader.</title>
        <authorList>
            <person name="Ohtsubo Y."/>
            <person name="Nonoyama S."/>
            <person name="Nagata Y."/>
            <person name="Numata M."/>
            <person name="Tsuchikane K."/>
            <person name="Hosoyama A."/>
            <person name="Yamazoe A."/>
            <person name="Tsuda M."/>
            <person name="Fujita N."/>
            <person name="Kawai F."/>
        </authorList>
    </citation>
    <scope>NUCLEOTIDE SEQUENCE [LARGE SCALE GENOMIC DNA]</scope>
    <source>
        <strain evidence="1 2">203N</strain>
    </source>
</reference>
<evidence type="ECO:0000313" key="1">
    <source>
        <dbReference type="EMBL" id="AMU89305.1"/>
    </source>
</evidence>
<proteinExistence type="predicted"/>
<dbReference type="RefSeq" id="WP_054727500.1">
    <property type="nucleotide sequence ID" value="NZ_CP009429.1"/>
</dbReference>
<accession>A0AAC8YZW6</accession>
<evidence type="ECO:0000313" key="2">
    <source>
        <dbReference type="Proteomes" id="UP000076088"/>
    </source>
</evidence>
<dbReference type="Proteomes" id="UP000076088">
    <property type="component" value="Chromosome"/>
</dbReference>
<dbReference type="KEGG" id="smaz:LH19_10160"/>
<sequence length="94" mass="10438">MTTITDDAFVRLFQERAGLPIDGWRGRDTLTALDQYMPRPSPDRNAAVSEIPESYWPVLSKIESADRLYALPPINPKAPAFAGGHCKWNGSSHP</sequence>
<dbReference type="SUPFAM" id="SSF47090">
    <property type="entry name" value="PGBD-like"/>
    <property type="match status" value="1"/>
</dbReference>
<keyword evidence="2" id="KW-1185">Reference proteome</keyword>
<gene>
    <name evidence="1" type="ORF">ATM17_09675</name>
</gene>
<reference evidence="2" key="1">
    <citation type="submission" date="2015-11" db="EMBL/GenBank/DDBJ databases">
        <title>Complete genome sequence of a polyethylene-glycol degrader Sphingopyxis macrogoltabida 203N (NBRC 111659).</title>
        <authorList>
            <person name="Yoshiyuki O."/>
            <person name="Shouta N."/>
            <person name="Nagata Y."/>
            <person name="Numata M."/>
            <person name="Tsuchikane K."/>
            <person name="Hosoyama A."/>
            <person name="Yamazoe A."/>
            <person name="Tsuda M."/>
            <person name="Fujita N."/>
            <person name="Kawai F."/>
        </authorList>
    </citation>
    <scope>NUCLEOTIDE SEQUENCE [LARGE SCALE GENOMIC DNA]</scope>
    <source>
        <strain evidence="2">203N</strain>
    </source>
</reference>
<name>A0AAC8YZW6_SPHMC</name>
<organism evidence="1 2">
    <name type="scientific">Sphingopyxis macrogoltabida</name>
    <name type="common">Sphingomonas macrogoltabidus</name>
    <dbReference type="NCBI Taxonomy" id="33050"/>
    <lineage>
        <taxon>Bacteria</taxon>
        <taxon>Pseudomonadati</taxon>
        <taxon>Pseudomonadota</taxon>
        <taxon>Alphaproteobacteria</taxon>
        <taxon>Sphingomonadales</taxon>
        <taxon>Sphingomonadaceae</taxon>
        <taxon>Sphingopyxis</taxon>
    </lineage>
</organism>
<dbReference type="AlphaFoldDB" id="A0AAC8YZW6"/>
<dbReference type="EMBL" id="CP013344">
    <property type="protein sequence ID" value="AMU89305.1"/>
    <property type="molecule type" value="Genomic_DNA"/>
</dbReference>